<dbReference type="Proteomes" id="UP000005237">
    <property type="component" value="Unassembled WGS sequence"/>
</dbReference>
<dbReference type="SUPFAM" id="SSF56672">
    <property type="entry name" value="DNA/RNA polymerases"/>
    <property type="match status" value="1"/>
</dbReference>
<dbReference type="EnsemblMetazoa" id="CJA14442.1">
    <property type="protein sequence ID" value="CJA14442.1"/>
    <property type="gene ID" value="WBGene00133646"/>
</dbReference>
<name>A0A8R1DWQ6_CAEJA</name>
<dbReference type="Pfam" id="PF00078">
    <property type="entry name" value="RVT_1"/>
    <property type="match status" value="1"/>
</dbReference>
<protein>
    <submittedName>
        <fullName evidence="2">Reverse transcriptase domain-containing protein</fullName>
    </submittedName>
</protein>
<feature type="domain" description="Reverse transcriptase" evidence="1">
    <location>
        <begin position="99"/>
        <end position="319"/>
    </location>
</feature>
<evidence type="ECO:0000313" key="2">
    <source>
        <dbReference type="EnsemblMetazoa" id="CJA14442.1"/>
    </source>
</evidence>
<accession>A0A8R1DWQ6</accession>
<evidence type="ECO:0000259" key="1">
    <source>
        <dbReference type="PROSITE" id="PS50878"/>
    </source>
</evidence>
<keyword evidence="3" id="KW-1185">Reference proteome</keyword>
<dbReference type="InterPro" id="IPR043502">
    <property type="entry name" value="DNA/RNA_pol_sf"/>
</dbReference>
<reference evidence="3" key="1">
    <citation type="submission" date="2010-08" db="EMBL/GenBank/DDBJ databases">
        <authorList>
            <consortium name="Caenorhabditis japonica Sequencing Consortium"/>
            <person name="Wilson R.K."/>
        </authorList>
    </citation>
    <scope>NUCLEOTIDE SEQUENCE [LARGE SCALE GENOMIC DNA]</scope>
    <source>
        <strain evidence="3">DF5081</strain>
    </source>
</reference>
<dbReference type="PROSITE" id="PS50878">
    <property type="entry name" value="RT_POL"/>
    <property type="match status" value="1"/>
</dbReference>
<evidence type="ECO:0000313" key="3">
    <source>
        <dbReference type="Proteomes" id="UP000005237"/>
    </source>
</evidence>
<dbReference type="CDD" id="cd01650">
    <property type="entry name" value="RT_nLTR_like"/>
    <property type="match status" value="1"/>
</dbReference>
<dbReference type="AlphaFoldDB" id="A0A8R1DWQ6"/>
<reference evidence="2" key="2">
    <citation type="submission" date="2022-06" db="UniProtKB">
        <authorList>
            <consortium name="EnsemblMetazoa"/>
        </authorList>
    </citation>
    <scope>IDENTIFICATION</scope>
    <source>
        <strain evidence="2">DF5081</strain>
    </source>
</reference>
<proteinExistence type="predicted"/>
<organism evidence="2 3">
    <name type="scientific">Caenorhabditis japonica</name>
    <dbReference type="NCBI Taxonomy" id="281687"/>
    <lineage>
        <taxon>Eukaryota</taxon>
        <taxon>Metazoa</taxon>
        <taxon>Ecdysozoa</taxon>
        <taxon>Nematoda</taxon>
        <taxon>Chromadorea</taxon>
        <taxon>Rhabditida</taxon>
        <taxon>Rhabditina</taxon>
        <taxon>Rhabditomorpha</taxon>
        <taxon>Rhabditoidea</taxon>
        <taxon>Rhabditidae</taxon>
        <taxon>Peloderinae</taxon>
        <taxon>Caenorhabditis</taxon>
    </lineage>
</organism>
<dbReference type="InterPro" id="IPR000477">
    <property type="entry name" value="RT_dom"/>
</dbReference>
<dbReference type="PANTHER" id="PTHR33332">
    <property type="entry name" value="REVERSE TRANSCRIPTASE DOMAIN-CONTAINING PROTEIN"/>
    <property type="match status" value="1"/>
</dbReference>
<sequence length="319" mass="36339">MVPTFVDQSGHHATSDHEKAEVLAVNFESQYVNKSNTSFTLPPDYKSDQEIPWVTVAEMLKFIQKCKNSCSDTPDKVPFKFLKLIAPFIASPLSQICNLSMMRGEVPEKWQQSIITPINKIAKPQVPTDFRPISITSQICRIYERFVLSKLLPFLDKIRFWNNNQHGFRPKRSTVSCMLESLNDWTNSIERGSQVDVIYFDYAKAFDRVPHDLLLDKLVSIKLNGNLLKWLASYLSNRTFTVKVTKNQSSTKMAQCGVPQGAVLSPILFGIYVNEIRSKLPMGVHCKQFADDIKLYSEIPKDSDPQNNKLKQAIDAICQ</sequence>